<dbReference type="CDD" id="cd00616">
    <property type="entry name" value="AHBA_syn"/>
    <property type="match status" value="1"/>
</dbReference>
<keyword evidence="3" id="KW-0808">Transferase</keyword>
<dbReference type="PANTHER" id="PTHR30244">
    <property type="entry name" value="TRANSAMINASE"/>
    <property type="match status" value="1"/>
</dbReference>
<dbReference type="AlphaFoldDB" id="A0A9Q4KMS3"/>
<dbReference type="GO" id="GO:0000271">
    <property type="term" value="P:polysaccharide biosynthetic process"/>
    <property type="evidence" value="ECO:0007669"/>
    <property type="project" value="TreeGrafter"/>
</dbReference>
<dbReference type="GO" id="GO:0008483">
    <property type="term" value="F:transaminase activity"/>
    <property type="evidence" value="ECO:0007669"/>
    <property type="project" value="UniProtKB-KW"/>
</dbReference>
<dbReference type="Pfam" id="PF01041">
    <property type="entry name" value="DegT_DnrJ_EryC1"/>
    <property type="match status" value="1"/>
</dbReference>
<evidence type="ECO:0000256" key="6">
    <source>
        <dbReference type="RuleBase" id="RU004508"/>
    </source>
</evidence>
<accession>A0A9Q4KMS3</accession>
<dbReference type="Gene3D" id="3.40.640.10">
    <property type="entry name" value="Type I PLP-dependent aspartate aminotransferase-like (Major domain)"/>
    <property type="match status" value="1"/>
</dbReference>
<evidence type="ECO:0000313" key="7">
    <source>
        <dbReference type="EMBL" id="MDE4907308.1"/>
    </source>
</evidence>
<keyword evidence="8" id="KW-1185">Reference proteome</keyword>
<gene>
    <name evidence="7" type="ORF">L0665_01560</name>
</gene>
<dbReference type="InterPro" id="IPR015424">
    <property type="entry name" value="PyrdxlP-dep_Trfase"/>
</dbReference>
<dbReference type="Proteomes" id="UP001143747">
    <property type="component" value="Unassembled WGS sequence"/>
</dbReference>
<evidence type="ECO:0000256" key="3">
    <source>
        <dbReference type="ARBA" id="ARBA00022679"/>
    </source>
</evidence>
<keyword evidence="4 6" id="KW-0663">Pyridoxal phosphate</keyword>
<evidence type="ECO:0000256" key="2">
    <source>
        <dbReference type="ARBA" id="ARBA00022576"/>
    </source>
</evidence>
<dbReference type="SUPFAM" id="SSF53383">
    <property type="entry name" value="PLP-dependent transferases"/>
    <property type="match status" value="1"/>
</dbReference>
<protein>
    <submittedName>
        <fullName evidence="7">DegT/DnrJ/EryC1/StrS family aminotransferase</fullName>
    </submittedName>
</protein>
<comment type="similarity">
    <text evidence="5 6">Belongs to the DegT/DnrJ/EryC1 family.</text>
</comment>
<proteinExistence type="inferred from homology"/>
<evidence type="ECO:0000313" key="8">
    <source>
        <dbReference type="Proteomes" id="UP001143747"/>
    </source>
</evidence>
<dbReference type="InterPro" id="IPR000653">
    <property type="entry name" value="DegT/StrS_aminotransferase"/>
</dbReference>
<evidence type="ECO:0000256" key="4">
    <source>
        <dbReference type="ARBA" id="ARBA00022898"/>
    </source>
</evidence>
<dbReference type="GO" id="GO:0030170">
    <property type="term" value="F:pyridoxal phosphate binding"/>
    <property type="evidence" value="ECO:0007669"/>
    <property type="project" value="TreeGrafter"/>
</dbReference>
<dbReference type="PIRSF" id="PIRSF000390">
    <property type="entry name" value="PLP_StrS"/>
    <property type="match status" value="1"/>
</dbReference>
<dbReference type="FunFam" id="3.40.640.10:FF:000090">
    <property type="entry name" value="Pyridoxal phosphate-dependent aminotransferase"/>
    <property type="match status" value="1"/>
</dbReference>
<evidence type="ECO:0000256" key="5">
    <source>
        <dbReference type="ARBA" id="ARBA00037999"/>
    </source>
</evidence>
<keyword evidence="2 7" id="KW-0032">Aminotransferase</keyword>
<dbReference type="PANTHER" id="PTHR30244:SF34">
    <property type="entry name" value="DTDP-4-AMINO-4,6-DIDEOXYGALACTOSE TRANSAMINASE"/>
    <property type="match status" value="1"/>
</dbReference>
<dbReference type="EMBL" id="JAKELO010000002">
    <property type="protein sequence ID" value="MDE4907308.1"/>
    <property type="molecule type" value="Genomic_DNA"/>
</dbReference>
<dbReference type="RefSeq" id="WP_274923968.1">
    <property type="nucleotide sequence ID" value="NZ_JAKELO010000002.1"/>
</dbReference>
<dbReference type="InterPro" id="IPR015421">
    <property type="entry name" value="PyrdxlP-dep_Trfase_major"/>
</dbReference>
<dbReference type="Gene3D" id="3.90.1150.10">
    <property type="entry name" value="Aspartate Aminotransferase, domain 1"/>
    <property type="match status" value="1"/>
</dbReference>
<organism evidence="7 8">
    <name type="scientific">Methanogenium marinum</name>
    <dbReference type="NCBI Taxonomy" id="348610"/>
    <lineage>
        <taxon>Archaea</taxon>
        <taxon>Methanobacteriati</taxon>
        <taxon>Methanobacteriota</taxon>
        <taxon>Stenosarchaea group</taxon>
        <taxon>Methanomicrobia</taxon>
        <taxon>Methanomicrobiales</taxon>
        <taxon>Methanomicrobiaceae</taxon>
        <taxon>Methanogenium</taxon>
    </lineage>
</organism>
<sequence>MIPVGKPFVGDEEIAAVAEVIRSGMLAQGAVVTAFEDEFAAYCGVKEAVGTNSGTAALHAALLALGIKAGDEVIVPSFTFIATATAVSMCGATPVMVDVDRETYTISPDEIAEHITSRTKAVIGVHLFGQPFDVAPVRKICDDNDLFLVEDCAQAHGAMYKGEKVGGFGAAGCFSFYPTKNMTTGEGGMVTTDDPELAARVRRVINHGQSDKYLHTELGFNLRMSNLNAAIGRVQLAKLDGFNAKRQENAAYYNENLKCAGLTTPYCRDDSVHVYHQYVVEVGDDFAMGREAFMAFLREKNIGSAVHYPMPVHMQPLYRDSGNAVCPVSDVLSSRVLSLPVHPGVTAENCAYICDTINEVN</sequence>
<comment type="caution">
    <text evidence="7">The sequence shown here is derived from an EMBL/GenBank/DDBJ whole genome shotgun (WGS) entry which is preliminary data.</text>
</comment>
<reference evidence="7" key="1">
    <citation type="submission" date="2022-01" db="EMBL/GenBank/DDBJ databases">
        <title>Draft genome of Methanogenium marinum DSM 15558.</title>
        <authorList>
            <person name="Chen S.-C."/>
            <person name="You Y.-T."/>
        </authorList>
    </citation>
    <scope>NUCLEOTIDE SEQUENCE</scope>
    <source>
        <strain evidence="7">DSM 15558</strain>
    </source>
</reference>
<evidence type="ECO:0000256" key="1">
    <source>
        <dbReference type="ARBA" id="ARBA00001933"/>
    </source>
</evidence>
<name>A0A9Q4KMS3_9EURY</name>
<dbReference type="InterPro" id="IPR015422">
    <property type="entry name" value="PyrdxlP-dep_Trfase_small"/>
</dbReference>
<comment type="cofactor">
    <cofactor evidence="1">
        <name>pyridoxal 5'-phosphate</name>
        <dbReference type="ChEBI" id="CHEBI:597326"/>
    </cofactor>
</comment>